<dbReference type="AlphaFoldDB" id="A0A5B7H8H2"/>
<gene>
    <name evidence="1" type="ORF">E2C01_059220</name>
</gene>
<dbReference type="Proteomes" id="UP000324222">
    <property type="component" value="Unassembled WGS sequence"/>
</dbReference>
<protein>
    <submittedName>
        <fullName evidence="1">Uncharacterized protein</fullName>
    </submittedName>
</protein>
<accession>A0A5B7H8H2</accession>
<dbReference type="EMBL" id="VSRR010022919">
    <property type="protein sequence ID" value="MPC65094.1"/>
    <property type="molecule type" value="Genomic_DNA"/>
</dbReference>
<organism evidence="1 2">
    <name type="scientific">Portunus trituberculatus</name>
    <name type="common">Swimming crab</name>
    <name type="synonym">Neptunus trituberculatus</name>
    <dbReference type="NCBI Taxonomy" id="210409"/>
    <lineage>
        <taxon>Eukaryota</taxon>
        <taxon>Metazoa</taxon>
        <taxon>Ecdysozoa</taxon>
        <taxon>Arthropoda</taxon>
        <taxon>Crustacea</taxon>
        <taxon>Multicrustacea</taxon>
        <taxon>Malacostraca</taxon>
        <taxon>Eumalacostraca</taxon>
        <taxon>Eucarida</taxon>
        <taxon>Decapoda</taxon>
        <taxon>Pleocyemata</taxon>
        <taxon>Brachyura</taxon>
        <taxon>Eubrachyura</taxon>
        <taxon>Portunoidea</taxon>
        <taxon>Portunidae</taxon>
        <taxon>Portuninae</taxon>
        <taxon>Portunus</taxon>
    </lineage>
</organism>
<comment type="caution">
    <text evidence="1">The sequence shown here is derived from an EMBL/GenBank/DDBJ whole genome shotgun (WGS) entry which is preliminary data.</text>
</comment>
<keyword evidence="2" id="KW-1185">Reference proteome</keyword>
<evidence type="ECO:0000313" key="2">
    <source>
        <dbReference type="Proteomes" id="UP000324222"/>
    </source>
</evidence>
<name>A0A5B7H8H2_PORTR</name>
<proteinExistence type="predicted"/>
<reference evidence="1 2" key="1">
    <citation type="submission" date="2019-05" db="EMBL/GenBank/DDBJ databases">
        <title>Another draft genome of Portunus trituberculatus and its Hox gene families provides insights of decapod evolution.</title>
        <authorList>
            <person name="Jeong J.-H."/>
            <person name="Song I."/>
            <person name="Kim S."/>
            <person name="Choi T."/>
            <person name="Kim D."/>
            <person name="Ryu S."/>
            <person name="Kim W."/>
        </authorList>
    </citation>
    <scope>NUCLEOTIDE SEQUENCE [LARGE SCALE GENOMIC DNA]</scope>
    <source>
        <tissue evidence="1">Muscle</tissue>
    </source>
</reference>
<sequence length="63" mass="6724">MCKETVWEKDEKLPQRKDYPAAGFPLAASPAECACGCVWTAPRLALALPGSRRAALPSSPVLP</sequence>
<evidence type="ECO:0000313" key="1">
    <source>
        <dbReference type="EMBL" id="MPC65094.1"/>
    </source>
</evidence>